<keyword evidence="8 10" id="KW-0472">Membrane</keyword>
<dbReference type="OrthoDB" id="292747at2759"/>
<evidence type="ECO:0000256" key="5">
    <source>
        <dbReference type="ARBA" id="ARBA00022679"/>
    </source>
</evidence>
<dbReference type="SMR" id="A2DHM7"/>
<dbReference type="GO" id="GO:0035269">
    <property type="term" value="P:protein O-linked glycosylation via mannose"/>
    <property type="evidence" value="ECO:0000318"/>
    <property type="project" value="GO_Central"/>
</dbReference>
<dbReference type="Proteomes" id="UP000001542">
    <property type="component" value="Unassembled WGS sequence"/>
</dbReference>
<evidence type="ECO:0000256" key="8">
    <source>
        <dbReference type="ARBA" id="ARBA00023136"/>
    </source>
</evidence>
<comment type="pathway">
    <text evidence="2">Protein modification; protein glycosylation.</text>
</comment>
<feature type="transmembrane region" description="Helical" evidence="10">
    <location>
        <begin position="334"/>
        <end position="354"/>
    </location>
</feature>
<feature type="region of interest" description="Disordered" evidence="9">
    <location>
        <begin position="1"/>
        <end position="28"/>
    </location>
</feature>
<evidence type="ECO:0000256" key="4">
    <source>
        <dbReference type="ARBA" id="ARBA00022676"/>
    </source>
</evidence>
<comment type="similarity">
    <text evidence="3">Belongs to the glycosyltransferase 39 family.</text>
</comment>
<name>A2DHM7_TRIV3</name>
<dbReference type="UniPathway" id="UPA00378"/>
<feature type="transmembrane region" description="Helical" evidence="10">
    <location>
        <begin position="143"/>
        <end position="161"/>
    </location>
</feature>
<evidence type="ECO:0000256" key="6">
    <source>
        <dbReference type="ARBA" id="ARBA00022692"/>
    </source>
</evidence>
<dbReference type="VEuPathDB" id="TrichDB:TVAGG3_0302790"/>
<feature type="compositionally biased region" description="Basic and acidic residues" evidence="9">
    <location>
        <begin position="18"/>
        <end position="28"/>
    </location>
</feature>
<organism evidence="12 13">
    <name type="scientific">Trichomonas vaginalis (strain ATCC PRA-98 / G3)</name>
    <dbReference type="NCBI Taxonomy" id="412133"/>
    <lineage>
        <taxon>Eukaryota</taxon>
        <taxon>Metamonada</taxon>
        <taxon>Parabasalia</taxon>
        <taxon>Trichomonadida</taxon>
        <taxon>Trichomonadidae</taxon>
        <taxon>Trichomonas</taxon>
    </lineage>
</organism>
<feature type="transmembrane region" description="Helical" evidence="10">
    <location>
        <begin position="219"/>
        <end position="252"/>
    </location>
</feature>
<dbReference type="InterPro" id="IPR027005">
    <property type="entry name" value="PMT-like"/>
</dbReference>
<protein>
    <submittedName>
        <fullName evidence="12">Dolichyl-phosphate-mannose-protein mannosyltransferase, putative</fullName>
    </submittedName>
</protein>
<keyword evidence="5" id="KW-0808">Transferase</keyword>
<reference evidence="12" key="2">
    <citation type="journal article" date="2007" name="Science">
        <title>Draft genome sequence of the sexually transmitted pathogen Trichomonas vaginalis.</title>
        <authorList>
            <person name="Carlton J.M."/>
            <person name="Hirt R.P."/>
            <person name="Silva J.C."/>
            <person name="Delcher A.L."/>
            <person name="Schatz M."/>
            <person name="Zhao Q."/>
            <person name="Wortman J.R."/>
            <person name="Bidwell S.L."/>
            <person name="Alsmark U.C.M."/>
            <person name="Besteiro S."/>
            <person name="Sicheritz-Ponten T."/>
            <person name="Noel C.J."/>
            <person name="Dacks J.B."/>
            <person name="Foster P.G."/>
            <person name="Simillion C."/>
            <person name="Van de Peer Y."/>
            <person name="Miranda-Saavedra D."/>
            <person name="Barton G.J."/>
            <person name="Westrop G.D."/>
            <person name="Mueller S."/>
            <person name="Dessi D."/>
            <person name="Fiori P.L."/>
            <person name="Ren Q."/>
            <person name="Paulsen I."/>
            <person name="Zhang H."/>
            <person name="Bastida-Corcuera F.D."/>
            <person name="Simoes-Barbosa A."/>
            <person name="Brown M.T."/>
            <person name="Hayes R.D."/>
            <person name="Mukherjee M."/>
            <person name="Okumura C.Y."/>
            <person name="Schneider R."/>
            <person name="Smith A.J."/>
            <person name="Vanacova S."/>
            <person name="Villalvazo M."/>
            <person name="Haas B.J."/>
            <person name="Pertea M."/>
            <person name="Feldblyum T.V."/>
            <person name="Utterback T.R."/>
            <person name="Shu C.L."/>
            <person name="Osoegawa K."/>
            <person name="de Jong P.J."/>
            <person name="Hrdy I."/>
            <person name="Horvathova L."/>
            <person name="Zubacova Z."/>
            <person name="Dolezal P."/>
            <person name="Malik S.B."/>
            <person name="Logsdon J.M. Jr."/>
            <person name="Henze K."/>
            <person name="Gupta A."/>
            <person name="Wang C.C."/>
            <person name="Dunne R.L."/>
            <person name="Upcroft J.A."/>
            <person name="Upcroft P."/>
            <person name="White O."/>
            <person name="Salzberg S.L."/>
            <person name="Tang P."/>
            <person name="Chiu C.-H."/>
            <person name="Lee Y.-S."/>
            <person name="Embley T.M."/>
            <person name="Coombs G.H."/>
            <person name="Mottram J.C."/>
            <person name="Tachezy J."/>
            <person name="Fraser-Liggett C.M."/>
            <person name="Johnson P.J."/>
        </authorList>
    </citation>
    <scope>NUCLEOTIDE SEQUENCE [LARGE SCALE GENOMIC DNA]</scope>
    <source>
        <strain evidence="12">G3</strain>
    </source>
</reference>
<dbReference type="VEuPathDB" id="TrichDB:TVAG_365830"/>
<accession>A2DHM7</accession>
<feature type="transmembrane region" description="Helical" evidence="10">
    <location>
        <begin position="366"/>
        <end position="385"/>
    </location>
</feature>
<dbReference type="STRING" id="5722.A2DHM7"/>
<keyword evidence="13" id="KW-1185">Reference proteome</keyword>
<dbReference type="RefSeq" id="XP_001581061.1">
    <property type="nucleotide sequence ID" value="XM_001581011.1"/>
</dbReference>
<dbReference type="GO" id="GO:0016020">
    <property type="term" value="C:membrane"/>
    <property type="evidence" value="ECO:0007669"/>
    <property type="project" value="InterPro"/>
</dbReference>
<feature type="transmembrane region" description="Helical" evidence="10">
    <location>
        <begin position="258"/>
        <end position="281"/>
    </location>
</feature>
<dbReference type="EMBL" id="DS113201">
    <property type="protein sequence ID" value="EAY20075.1"/>
    <property type="molecule type" value="Genomic_DNA"/>
</dbReference>
<evidence type="ECO:0000313" key="12">
    <source>
        <dbReference type="EMBL" id="EAY20075.1"/>
    </source>
</evidence>
<feature type="transmembrane region" description="Helical" evidence="10">
    <location>
        <begin position="392"/>
        <end position="410"/>
    </location>
</feature>
<dbReference type="KEGG" id="tva:5465609"/>
<evidence type="ECO:0000259" key="11">
    <source>
        <dbReference type="Pfam" id="PF02366"/>
    </source>
</evidence>
<feature type="transmembrane region" description="Helical" evidence="10">
    <location>
        <begin position="440"/>
        <end position="464"/>
    </location>
</feature>
<evidence type="ECO:0000256" key="2">
    <source>
        <dbReference type="ARBA" id="ARBA00004922"/>
    </source>
</evidence>
<feature type="domain" description="ArnT-like N-terminal" evidence="11">
    <location>
        <begin position="58"/>
        <end position="282"/>
    </location>
</feature>
<evidence type="ECO:0000256" key="7">
    <source>
        <dbReference type="ARBA" id="ARBA00022989"/>
    </source>
</evidence>
<comment type="subcellular location">
    <subcellularLocation>
        <location evidence="1">Endomembrane system</location>
        <topology evidence="1">Multi-pass membrane protein</topology>
    </subcellularLocation>
</comment>
<feature type="transmembrane region" description="Helical" evidence="10">
    <location>
        <begin position="191"/>
        <end position="207"/>
    </location>
</feature>
<proteinExistence type="inferred from homology"/>
<feature type="transmembrane region" description="Helical" evidence="10">
    <location>
        <begin position="168"/>
        <end position="185"/>
    </location>
</feature>
<sequence length="479" mass="55070">MLRNTEPVKIDVQNQEHSTNETRTKNESKIEEVQVEEEEKDFLDWNGYDAFCLFVLVMAGIFSRFWIIQYPRHFTLNEERQVTYINSYLNGSFFMPSQPPMSEIMLAGISSFSQYKQVYKPPYSEPNFTFPTMEYVALRSPSAFFSATVIPLSFFIVRLLGGSTISSFAAGLFTMFDFTLIGLARNISTDGFIQLFVALAIFATAFMRHFEYQSTSYQICYIAQTVFVGLSLASDWNCIAILIFVCFFNYFTFKKLSPIFTTTFFALIILYLSFITHVILLPRESSQSIGLSLKYQQSLSAHDAPLHINHLQVPLFALEIIHKSFRLHLRRSNFVNFLSWPIMACPWKVLWTQLGRTVAIFGNVPVWWSISVLALIQVLNMLFAMRIRKQSSLMYCGFFISLCVFIFKTSERGLPDFEVPLLFGICGLALSLDSEFSEQVSGFLTAFLIASSAFVFILWAPLVYGYENFNKRFTPYFAK</sequence>
<evidence type="ECO:0000256" key="9">
    <source>
        <dbReference type="SAM" id="MobiDB-lite"/>
    </source>
</evidence>
<dbReference type="AlphaFoldDB" id="A2DHM7"/>
<dbReference type="GO" id="GO:0012505">
    <property type="term" value="C:endomembrane system"/>
    <property type="evidence" value="ECO:0007669"/>
    <property type="project" value="UniProtKB-SubCell"/>
</dbReference>
<feature type="transmembrane region" description="Helical" evidence="10">
    <location>
        <begin position="50"/>
        <end position="68"/>
    </location>
</feature>
<keyword evidence="4 12" id="KW-0328">Glycosyltransferase</keyword>
<gene>
    <name evidence="12" type="ORF">TVAG_365830</name>
</gene>
<dbReference type="GO" id="GO:0004169">
    <property type="term" value="F:dolichyl-phosphate-mannose-protein mannosyltransferase activity"/>
    <property type="evidence" value="ECO:0000318"/>
    <property type="project" value="GO_Central"/>
</dbReference>
<dbReference type="Pfam" id="PF02366">
    <property type="entry name" value="PMT"/>
    <property type="match status" value="1"/>
</dbReference>
<keyword evidence="7 10" id="KW-1133">Transmembrane helix</keyword>
<dbReference type="PANTHER" id="PTHR10050">
    <property type="entry name" value="DOLICHYL-PHOSPHATE-MANNOSE--PROTEIN MANNOSYLTRANSFERASE"/>
    <property type="match status" value="1"/>
</dbReference>
<keyword evidence="6 10" id="KW-0812">Transmembrane</keyword>
<evidence type="ECO:0000313" key="13">
    <source>
        <dbReference type="Proteomes" id="UP000001542"/>
    </source>
</evidence>
<dbReference type="InterPro" id="IPR003342">
    <property type="entry name" value="ArnT-like_N"/>
</dbReference>
<dbReference type="PANTHER" id="PTHR10050:SF46">
    <property type="entry name" value="PROTEIN O-MANNOSYL-TRANSFERASE 2"/>
    <property type="match status" value="1"/>
</dbReference>
<evidence type="ECO:0000256" key="1">
    <source>
        <dbReference type="ARBA" id="ARBA00004127"/>
    </source>
</evidence>
<evidence type="ECO:0000256" key="3">
    <source>
        <dbReference type="ARBA" id="ARBA00007222"/>
    </source>
</evidence>
<dbReference type="InParanoid" id="A2DHM7"/>
<reference evidence="12" key="1">
    <citation type="submission" date="2006-10" db="EMBL/GenBank/DDBJ databases">
        <authorList>
            <person name="Amadeo P."/>
            <person name="Zhao Q."/>
            <person name="Wortman J."/>
            <person name="Fraser-Liggett C."/>
            <person name="Carlton J."/>
        </authorList>
    </citation>
    <scope>NUCLEOTIDE SEQUENCE</scope>
    <source>
        <strain evidence="12">G3</strain>
    </source>
</reference>
<evidence type="ECO:0000256" key="10">
    <source>
        <dbReference type="SAM" id="Phobius"/>
    </source>
</evidence>